<accession>A0A0G4F8J0</accession>
<feature type="region of interest" description="Disordered" evidence="1">
    <location>
        <begin position="201"/>
        <end position="223"/>
    </location>
</feature>
<dbReference type="AlphaFoldDB" id="A0A0G4F8J0"/>
<gene>
    <name evidence="2" type="ORF">Cvel_15768</name>
</gene>
<evidence type="ECO:0000313" key="2">
    <source>
        <dbReference type="EMBL" id="CEM09026.1"/>
    </source>
</evidence>
<name>A0A0G4F8J0_9ALVE</name>
<dbReference type="Pfam" id="PF13516">
    <property type="entry name" value="LRR_6"/>
    <property type="match status" value="1"/>
</dbReference>
<reference evidence="2" key="1">
    <citation type="submission" date="2014-11" db="EMBL/GenBank/DDBJ databases">
        <authorList>
            <person name="Otto D Thomas"/>
            <person name="Naeem Raeece"/>
        </authorList>
    </citation>
    <scope>NUCLEOTIDE SEQUENCE</scope>
</reference>
<organism evidence="2">
    <name type="scientific">Chromera velia CCMP2878</name>
    <dbReference type="NCBI Taxonomy" id="1169474"/>
    <lineage>
        <taxon>Eukaryota</taxon>
        <taxon>Sar</taxon>
        <taxon>Alveolata</taxon>
        <taxon>Colpodellida</taxon>
        <taxon>Chromeraceae</taxon>
        <taxon>Chromera</taxon>
    </lineage>
</organism>
<dbReference type="SUPFAM" id="SSF52047">
    <property type="entry name" value="RNI-like"/>
    <property type="match status" value="1"/>
</dbReference>
<dbReference type="InterPro" id="IPR001611">
    <property type="entry name" value="Leu-rich_rpt"/>
</dbReference>
<evidence type="ECO:0000256" key="1">
    <source>
        <dbReference type="SAM" id="MobiDB-lite"/>
    </source>
</evidence>
<dbReference type="EMBL" id="CDMZ01000201">
    <property type="protein sequence ID" value="CEM09026.1"/>
    <property type="molecule type" value="Genomic_DNA"/>
</dbReference>
<protein>
    <submittedName>
        <fullName evidence="2">Uncharacterized protein</fullName>
    </submittedName>
</protein>
<dbReference type="VEuPathDB" id="CryptoDB:Cvel_15768"/>
<proteinExistence type="predicted"/>
<dbReference type="InterPro" id="IPR032675">
    <property type="entry name" value="LRR_dom_sf"/>
</dbReference>
<dbReference type="PhylomeDB" id="A0A0G4F8J0"/>
<sequence length="490" mass="54756">MAALPSQPGVPLLRSVDVLFDLAEKGVWAFLHVGRLKEFVCRGEQIVHRQQLQKDHPELFWQKDQGRDLVIHALSYPWLSKDHPDPHGIITERICKFQGLKDKTLLFWDFASLHQHPPGRERTEEETLLFHEALQSLPLLYGNQHPQVVFLRCTAGPSETKTAETGGNTRPYWFRGWCTFESFVANGKGNHFFILDVDTESGTEGPEAQNENRNLETEKPSVQVRKAQAKIPRAPADFRKLLEEKEQGESGLPVIAFTNASDCSRVADLYEAYARLFVKSLKELRLETVSLKGEGAASFLASFLSFVADCLEEEAGELINQEEVAGAVRKGKSKRKPKYASLKKAPAIPRPSRPPSFGLSKIVLFGTGLTDRELTELTPAFCRLSSLTSLHLSNNEDLTSEGVTALADALSRHPGVEVPLELLDLSWSPQVDDRCVEALARWAAGRHRRGVKVWMDKSEGNSLYVEGTGITDKGERLFADTLKHELNQAI</sequence>
<dbReference type="Gene3D" id="3.80.10.10">
    <property type="entry name" value="Ribonuclease Inhibitor"/>
    <property type="match status" value="1"/>
</dbReference>